<keyword evidence="5" id="KW-0560">Oxidoreductase</keyword>
<sequence length="453" mass="50441">MNSNPATIITEPAKNLNDTMIAVEWHGNTDIRINTKRKRPVLIQPTDAIVRITGTTICGSDLHLYKNEISGMEKADVVGHEGMGVVVEVGEKVANIKPNNRVVISAIIACGHCEYCQKKMFSSCDVTNPSKEIEELYGHRTSGTFGYTHLAGGYDGIQAEYVRVPYADINLLQEKLILLSDVACTGWHANELSEVSKGDIVGIWGCGPVGLSAISWAKYRGALRIIAIDCIPKRLAKAHDIGAETINFKEHKDIVDKMKVFVPGGLDVAIECAGFRCTKTFRQQVENTLLETDSIDTLDEAIRCVKKVEEFLSLDYLLGWPTIFRLEKSLTLRGGPAPMQKYWVQLLAIMKSNKVDMNLFTHHGKLEDAGKFYKIFDKKEDGIIKVFLCVGDQCESHPENYAVYKIGNKEYNIIDTPGVFDTDRPNEEIMTEIARTVQKCAHGIKAILFVLDL</sequence>
<dbReference type="InterPro" id="IPR013154">
    <property type="entry name" value="ADH-like_N"/>
</dbReference>
<dbReference type="InterPro" id="IPR013149">
    <property type="entry name" value="ADH-like_C"/>
</dbReference>
<dbReference type="SUPFAM" id="SSF52540">
    <property type="entry name" value="P-loop containing nucleoside triphosphate hydrolases"/>
    <property type="match status" value="1"/>
</dbReference>
<evidence type="ECO:0000256" key="2">
    <source>
        <dbReference type="ARBA" id="ARBA00022723"/>
    </source>
</evidence>
<reference evidence="10" key="1">
    <citation type="submission" date="2021-06" db="EMBL/GenBank/DDBJ databases">
        <authorList>
            <person name="Kallberg Y."/>
            <person name="Tangrot J."/>
            <person name="Rosling A."/>
        </authorList>
    </citation>
    <scope>NUCLEOTIDE SEQUENCE</scope>
    <source>
        <strain evidence="10">87-6 pot B 2015</strain>
    </source>
</reference>
<accession>A0A9N9EDH0</accession>
<evidence type="ECO:0000313" key="11">
    <source>
        <dbReference type="Proteomes" id="UP000789375"/>
    </source>
</evidence>
<dbReference type="Gene3D" id="3.40.50.720">
    <property type="entry name" value="NAD(P)-binding Rossmann-like Domain"/>
    <property type="match status" value="1"/>
</dbReference>
<evidence type="ECO:0000256" key="4">
    <source>
        <dbReference type="ARBA" id="ARBA00022833"/>
    </source>
</evidence>
<organism evidence="10 11">
    <name type="scientific">Funneliformis mosseae</name>
    <name type="common">Endomycorrhizal fungus</name>
    <name type="synonym">Glomus mosseae</name>
    <dbReference type="NCBI Taxonomy" id="27381"/>
    <lineage>
        <taxon>Eukaryota</taxon>
        <taxon>Fungi</taxon>
        <taxon>Fungi incertae sedis</taxon>
        <taxon>Mucoromycota</taxon>
        <taxon>Glomeromycotina</taxon>
        <taxon>Glomeromycetes</taxon>
        <taxon>Glomerales</taxon>
        <taxon>Glomeraceae</taxon>
        <taxon>Funneliformis</taxon>
    </lineage>
</organism>
<name>A0A9N9EDH0_FUNMO</name>
<dbReference type="PROSITE" id="PS00059">
    <property type="entry name" value="ADH_ZINC"/>
    <property type="match status" value="1"/>
</dbReference>
<evidence type="ECO:0000256" key="6">
    <source>
        <dbReference type="RuleBase" id="RU361277"/>
    </source>
</evidence>
<dbReference type="EMBL" id="CAJVPP010005596">
    <property type="protein sequence ID" value="CAG8667604.1"/>
    <property type="molecule type" value="Genomic_DNA"/>
</dbReference>
<dbReference type="SUPFAM" id="SSF51735">
    <property type="entry name" value="NAD(P)-binding Rossmann-fold domains"/>
    <property type="match status" value="1"/>
</dbReference>
<gene>
    <name evidence="10" type="ORF">FMOSSE_LOCUS12250</name>
</gene>
<dbReference type="InterPro" id="IPR006703">
    <property type="entry name" value="G_AIG1"/>
</dbReference>
<dbReference type="AlphaFoldDB" id="A0A9N9EDH0"/>
<dbReference type="InterPro" id="IPR011032">
    <property type="entry name" value="GroES-like_sf"/>
</dbReference>
<evidence type="ECO:0000256" key="3">
    <source>
        <dbReference type="ARBA" id="ARBA00022741"/>
    </source>
</evidence>
<evidence type="ECO:0000256" key="1">
    <source>
        <dbReference type="ARBA" id="ARBA00001947"/>
    </source>
</evidence>
<dbReference type="InterPro" id="IPR027417">
    <property type="entry name" value="P-loop_NTPase"/>
</dbReference>
<dbReference type="SUPFAM" id="SSF50129">
    <property type="entry name" value="GroES-like"/>
    <property type="match status" value="1"/>
</dbReference>
<comment type="cofactor">
    <cofactor evidence="1 6">
        <name>Zn(2+)</name>
        <dbReference type="ChEBI" id="CHEBI:29105"/>
    </cofactor>
</comment>
<keyword evidence="4 6" id="KW-0862">Zinc</keyword>
<evidence type="ECO:0000259" key="9">
    <source>
        <dbReference type="Pfam" id="PF08240"/>
    </source>
</evidence>
<evidence type="ECO:0000259" key="8">
    <source>
        <dbReference type="Pfam" id="PF04548"/>
    </source>
</evidence>
<keyword evidence="3" id="KW-0547">Nucleotide-binding</keyword>
<dbReference type="GO" id="GO:0008270">
    <property type="term" value="F:zinc ion binding"/>
    <property type="evidence" value="ECO:0007669"/>
    <property type="project" value="InterPro"/>
</dbReference>
<feature type="domain" description="AIG1-type G" evidence="8">
    <location>
        <begin position="407"/>
        <end position="453"/>
    </location>
</feature>
<dbReference type="Gene3D" id="3.90.180.10">
    <property type="entry name" value="Medium-chain alcohol dehydrogenases, catalytic domain"/>
    <property type="match status" value="1"/>
</dbReference>
<dbReference type="PANTHER" id="PTHR42813">
    <property type="entry name" value="ZINC-TYPE ALCOHOL DEHYDROGENASE-LIKE"/>
    <property type="match status" value="1"/>
</dbReference>
<dbReference type="Pfam" id="PF08240">
    <property type="entry name" value="ADH_N"/>
    <property type="match status" value="1"/>
</dbReference>
<dbReference type="Pfam" id="PF00107">
    <property type="entry name" value="ADH_zinc_N"/>
    <property type="match status" value="1"/>
</dbReference>
<dbReference type="InterPro" id="IPR002328">
    <property type="entry name" value="ADH_Zn_CS"/>
</dbReference>
<evidence type="ECO:0000259" key="7">
    <source>
        <dbReference type="Pfam" id="PF00107"/>
    </source>
</evidence>
<keyword evidence="2 6" id="KW-0479">Metal-binding</keyword>
<evidence type="ECO:0000313" key="10">
    <source>
        <dbReference type="EMBL" id="CAG8667604.1"/>
    </source>
</evidence>
<comment type="caution">
    <text evidence="10">The sequence shown here is derived from an EMBL/GenBank/DDBJ whole genome shotgun (WGS) entry which is preliminary data.</text>
</comment>
<keyword evidence="11" id="KW-1185">Reference proteome</keyword>
<dbReference type="Proteomes" id="UP000789375">
    <property type="component" value="Unassembled WGS sequence"/>
</dbReference>
<dbReference type="Pfam" id="PF04548">
    <property type="entry name" value="AIG1"/>
    <property type="match status" value="1"/>
</dbReference>
<protein>
    <submittedName>
        <fullName evidence="10">1153_t:CDS:1</fullName>
    </submittedName>
</protein>
<feature type="domain" description="Alcohol dehydrogenase-like N-terminal" evidence="9">
    <location>
        <begin position="45"/>
        <end position="168"/>
    </location>
</feature>
<dbReference type="Gene3D" id="3.40.50.300">
    <property type="entry name" value="P-loop containing nucleotide triphosphate hydrolases"/>
    <property type="match status" value="1"/>
</dbReference>
<dbReference type="GO" id="GO:0016491">
    <property type="term" value="F:oxidoreductase activity"/>
    <property type="evidence" value="ECO:0007669"/>
    <property type="project" value="UniProtKB-KW"/>
</dbReference>
<comment type="similarity">
    <text evidence="6">Belongs to the zinc-containing alcohol dehydrogenase family.</text>
</comment>
<dbReference type="InterPro" id="IPR036291">
    <property type="entry name" value="NAD(P)-bd_dom_sf"/>
</dbReference>
<dbReference type="PANTHER" id="PTHR42813:SF1">
    <property type="entry name" value="DEHYDROGENASE, PUTATIVE (AFU_ORTHOLOGUE AFUA_5G03930)-RELATED"/>
    <property type="match status" value="1"/>
</dbReference>
<evidence type="ECO:0000256" key="5">
    <source>
        <dbReference type="ARBA" id="ARBA00023002"/>
    </source>
</evidence>
<proteinExistence type="inferred from homology"/>
<dbReference type="GO" id="GO:0005525">
    <property type="term" value="F:GTP binding"/>
    <property type="evidence" value="ECO:0007669"/>
    <property type="project" value="InterPro"/>
</dbReference>
<feature type="domain" description="Alcohol dehydrogenase-like C-terminal" evidence="7">
    <location>
        <begin position="208"/>
        <end position="280"/>
    </location>
</feature>